<dbReference type="GO" id="GO:0005737">
    <property type="term" value="C:cytoplasm"/>
    <property type="evidence" value="ECO:0007669"/>
    <property type="project" value="UniProtKB-SubCell"/>
</dbReference>
<name>A0A8S9YYE0_9TREM</name>
<keyword evidence="6" id="KW-1185">Reference proteome</keyword>
<evidence type="ECO:0000256" key="4">
    <source>
        <dbReference type="SAM" id="MobiDB-lite"/>
    </source>
</evidence>
<gene>
    <name evidence="5" type="ORF">EG68_03058</name>
</gene>
<accession>A0A8S9YYE0</accession>
<evidence type="ECO:0000256" key="2">
    <source>
        <dbReference type="ARBA" id="ARBA00022490"/>
    </source>
</evidence>
<comment type="subcellular location">
    <subcellularLocation>
        <location evidence="1">Cytoplasm</location>
    </subcellularLocation>
</comment>
<reference evidence="5" key="1">
    <citation type="submission" date="2019-07" db="EMBL/GenBank/DDBJ databases">
        <title>Annotation for the trematode Paragonimus miyazaki's.</title>
        <authorList>
            <person name="Choi Y.-J."/>
        </authorList>
    </citation>
    <scope>NUCLEOTIDE SEQUENCE</scope>
    <source>
        <strain evidence="5">Japan</strain>
    </source>
</reference>
<evidence type="ECO:0000256" key="3">
    <source>
        <dbReference type="SAM" id="Coils"/>
    </source>
</evidence>
<proteinExistence type="predicted"/>
<dbReference type="EMBL" id="JTDE01001123">
    <property type="protein sequence ID" value="KAF7259604.1"/>
    <property type="molecule type" value="Genomic_DNA"/>
</dbReference>
<dbReference type="AlphaFoldDB" id="A0A8S9YYE0"/>
<evidence type="ECO:0000256" key="1">
    <source>
        <dbReference type="ARBA" id="ARBA00004496"/>
    </source>
</evidence>
<evidence type="ECO:0000313" key="5">
    <source>
        <dbReference type="EMBL" id="KAF7259604.1"/>
    </source>
</evidence>
<keyword evidence="2" id="KW-0963">Cytoplasm</keyword>
<protein>
    <submittedName>
        <fullName evidence="5">Uncharacterized protein</fullName>
    </submittedName>
</protein>
<comment type="caution">
    <text evidence="5">The sequence shown here is derived from an EMBL/GenBank/DDBJ whole genome shotgun (WGS) entry which is preliminary data.</text>
</comment>
<dbReference type="PANTHER" id="PTHR13142:SF1">
    <property type="entry name" value="INNER CENTROMERE PROTEIN"/>
    <property type="match status" value="1"/>
</dbReference>
<dbReference type="PANTHER" id="PTHR13142">
    <property type="entry name" value="INNER CENTROMERE PROTEIN"/>
    <property type="match status" value="1"/>
</dbReference>
<feature type="region of interest" description="Disordered" evidence="4">
    <location>
        <begin position="359"/>
        <end position="383"/>
    </location>
</feature>
<dbReference type="Proteomes" id="UP000822476">
    <property type="component" value="Unassembled WGS sequence"/>
</dbReference>
<keyword evidence="3" id="KW-0175">Coiled coil</keyword>
<feature type="compositionally biased region" description="Polar residues" evidence="4">
    <location>
        <begin position="359"/>
        <end position="369"/>
    </location>
</feature>
<organism evidence="5 6">
    <name type="scientific">Paragonimus skrjabini miyazakii</name>
    <dbReference type="NCBI Taxonomy" id="59628"/>
    <lineage>
        <taxon>Eukaryota</taxon>
        <taxon>Metazoa</taxon>
        <taxon>Spiralia</taxon>
        <taxon>Lophotrochozoa</taxon>
        <taxon>Platyhelminthes</taxon>
        <taxon>Trematoda</taxon>
        <taxon>Digenea</taxon>
        <taxon>Plagiorchiida</taxon>
        <taxon>Troglotremata</taxon>
        <taxon>Troglotrematidae</taxon>
        <taxon>Paragonimus</taxon>
    </lineage>
</organism>
<dbReference type="OrthoDB" id="6237543at2759"/>
<sequence length="654" mass="71802">MDSSSVIVDSIFGDFVRCKKQIDSLWDDIDNFFLESLRKTISVCFIFPDSIDDANFTTDKEGAGLAHTDKDVNCLPDPSYKKQENGLLPSAKKRKLSLHSKKCEHSPHNRKLELLSNNHAKAKLVKSPRLSCNQTAFTIESRADVNLPVADPPGNSLQFQQGTDRPPVLHPRVSTTQTARSSTHSDNVNKQIQPLADIPIVDVEVQALVSPKSPEQGTSKPPGKSTVCGTQVPEKIQMIVGGNVPVSTSPSFESTLASSTSLIKGPSPAVHSEKTSARLNQSSVPSTLPAHHKLADFRSQSNILGANKASLDSYHPATLKKFRPFASAERLGGASRLLGLSSTTISSTRANSRLQLINETGQRTSQLNDSHGGLGSSRANERSRSVLAAKEVQDAEKRRLFESRLEEKAARVRAFQDAKQREREAQRRANEQRRLAVKSKAQQMADMHRMLLESKKQLADARAKAESEKTKLNPTLKRLPVQRIPEKENVPPSQTRPATVTKIVQPHVTQPQPTCIISFAAPSGTAHHPPAVAPVVRLPAHAVSAIKPSAIQCTRPGTSPAAADKTFDMSQLNSDSESDEEKPTIKAPQWSRKGNLELLPAFKSMKDGTHTWPSMFLQAADIPFDVDEIFVGYQYRRRPRTSSGVWNTPNRPYV</sequence>
<feature type="coiled-coil region" evidence="3">
    <location>
        <begin position="415"/>
        <end position="471"/>
    </location>
</feature>
<evidence type="ECO:0000313" key="6">
    <source>
        <dbReference type="Proteomes" id="UP000822476"/>
    </source>
</evidence>